<sequence length="219" mass="24312">MEQRTLTYFGNTSQERVEQALTYLQNGKGVLLIDNEDRENEGDLIYSAQHIRQEDMALMIRHCSGVVCLCLTDHKADELDLPYMVAENSSLFQTPFTISIEAAKGVTTGLSAADRVQTIKTASARNAKPEDLARPGHIFPLRARKGGVLQRNGHTEGSIDLMLLAGLEPQAVLCELMNDDGSMARLPQIIHFGIVHGLTVLSIEDIIFYRSFVCDYTDK</sequence>
<evidence type="ECO:0000256" key="13">
    <source>
        <dbReference type="RuleBase" id="RU003843"/>
    </source>
</evidence>
<feature type="binding site" evidence="12">
    <location>
        <position position="39"/>
    </location>
    <ligand>
        <name>Mg(2+)</name>
        <dbReference type="ChEBI" id="CHEBI:18420"/>
        <label>1</label>
    </ligand>
</feature>
<dbReference type="PANTHER" id="PTHR21327:SF38">
    <property type="entry name" value="3,4-DIHYDROXY-2-BUTANONE 4-PHOSPHATE SYNTHASE"/>
    <property type="match status" value="1"/>
</dbReference>
<dbReference type="GO" id="GO:0000287">
    <property type="term" value="F:magnesium ion binding"/>
    <property type="evidence" value="ECO:0007669"/>
    <property type="project" value="UniProtKB-UniRule"/>
</dbReference>
<evidence type="ECO:0000256" key="1">
    <source>
        <dbReference type="ARBA" id="ARBA00002284"/>
    </source>
</evidence>
<comment type="catalytic activity">
    <reaction evidence="12 13">
        <text>D-ribulose 5-phosphate = (2S)-2-hydroxy-3-oxobutyl phosphate + formate + H(+)</text>
        <dbReference type="Rhea" id="RHEA:18457"/>
        <dbReference type="ChEBI" id="CHEBI:15378"/>
        <dbReference type="ChEBI" id="CHEBI:15740"/>
        <dbReference type="ChEBI" id="CHEBI:58121"/>
        <dbReference type="ChEBI" id="CHEBI:58830"/>
        <dbReference type="EC" id="4.1.99.12"/>
    </reaction>
</comment>
<keyword evidence="10 12" id="KW-0456">Lyase</keyword>
<evidence type="ECO:0000256" key="3">
    <source>
        <dbReference type="ARBA" id="ARBA00011738"/>
    </source>
</evidence>
<dbReference type="NCBIfam" id="TIGR00506">
    <property type="entry name" value="ribB"/>
    <property type="match status" value="1"/>
</dbReference>
<dbReference type="GO" id="GO:0009231">
    <property type="term" value="P:riboflavin biosynthetic process"/>
    <property type="evidence" value="ECO:0007669"/>
    <property type="project" value="UniProtKB-UniRule"/>
</dbReference>
<evidence type="ECO:0000256" key="12">
    <source>
        <dbReference type="HAMAP-Rule" id="MF_00180"/>
    </source>
</evidence>
<feature type="binding site" evidence="12">
    <location>
        <begin position="151"/>
        <end position="155"/>
    </location>
    <ligand>
        <name>D-ribulose 5-phosphate</name>
        <dbReference type="ChEBI" id="CHEBI:58121"/>
    </ligand>
</feature>
<evidence type="ECO:0000313" key="14">
    <source>
        <dbReference type="EMBL" id="EEI90294.1"/>
    </source>
</evidence>
<keyword evidence="6 12" id="KW-0686">Riboflavin biosynthesis</keyword>
<dbReference type="Proteomes" id="UP000006241">
    <property type="component" value="Unassembled WGS sequence"/>
</dbReference>
<evidence type="ECO:0000256" key="5">
    <source>
        <dbReference type="ARBA" id="ARBA00018836"/>
    </source>
</evidence>
<feature type="site" description="Essential for catalytic activity" evidence="12">
    <location>
        <position position="175"/>
    </location>
</feature>
<dbReference type="RefSeq" id="WP_003003764.1">
    <property type="nucleotide sequence ID" value="NZ_GG668630.1"/>
</dbReference>
<feature type="binding site" evidence="12">
    <location>
        <position position="154"/>
    </location>
    <ligand>
        <name>Mg(2+)</name>
        <dbReference type="ChEBI" id="CHEBI:18420"/>
        <label>2</label>
    </ligand>
</feature>
<dbReference type="Gene3D" id="3.90.870.10">
    <property type="entry name" value="DHBP synthase"/>
    <property type="match status" value="1"/>
</dbReference>
<dbReference type="PANTHER" id="PTHR21327">
    <property type="entry name" value="GTP CYCLOHYDROLASE II-RELATED"/>
    <property type="match status" value="1"/>
</dbReference>
<feature type="binding site" evidence="12">
    <location>
        <position position="39"/>
    </location>
    <ligand>
        <name>Mg(2+)</name>
        <dbReference type="ChEBI" id="CHEBI:18420"/>
        <label>2</label>
    </ligand>
</feature>
<dbReference type="AlphaFoldDB" id="C2G3T9"/>
<dbReference type="InterPro" id="IPR017945">
    <property type="entry name" value="DHBP_synth_RibB-like_a/b_dom"/>
</dbReference>
<dbReference type="UniPathway" id="UPA00275">
    <property type="reaction ID" value="UER00399"/>
</dbReference>
<name>C2G3T9_SPHSI</name>
<keyword evidence="8 12" id="KW-0460">Magnesium</keyword>
<comment type="pathway">
    <text evidence="2 12 13">Cofactor biosynthesis; riboflavin biosynthesis; 2-hydroxy-3-oxobutyl phosphate from D-ribulose 5-phosphate: step 1/1.</text>
</comment>
<evidence type="ECO:0000256" key="4">
    <source>
        <dbReference type="ARBA" id="ARBA00012153"/>
    </source>
</evidence>
<comment type="subunit">
    <text evidence="3 12 13">Homodimer.</text>
</comment>
<evidence type="ECO:0000256" key="2">
    <source>
        <dbReference type="ARBA" id="ARBA00004904"/>
    </source>
</evidence>
<proteinExistence type="inferred from homology"/>
<dbReference type="FunFam" id="3.90.870.10:FF:000002">
    <property type="entry name" value="3,4-dihydroxy-2-butanone 4-phosphate synthase"/>
    <property type="match status" value="1"/>
</dbReference>
<comment type="similarity">
    <text evidence="11 12 13">Belongs to the DHBP synthase family.</text>
</comment>
<dbReference type="GO" id="GO:0008686">
    <property type="term" value="F:3,4-dihydroxy-2-butanone-4-phosphate synthase activity"/>
    <property type="evidence" value="ECO:0007669"/>
    <property type="project" value="UniProtKB-UniRule"/>
</dbReference>
<comment type="cofactor">
    <cofactor evidence="12 13">
        <name>Mg(2+)</name>
        <dbReference type="ChEBI" id="CHEBI:18420"/>
    </cofactor>
    <cofactor evidence="12 13">
        <name>Mn(2+)</name>
        <dbReference type="ChEBI" id="CHEBI:29035"/>
    </cofactor>
    <text evidence="12 13">Binds 2 divalent metal cations per subunit. Magnesium or manganese.</text>
</comment>
<dbReference type="Pfam" id="PF00926">
    <property type="entry name" value="DHBP_synthase"/>
    <property type="match status" value="1"/>
</dbReference>
<dbReference type="HOGENOM" id="CLU_020273_3_0_10"/>
<evidence type="ECO:0000256" key="10">
    <source>
        <dbReference type="ARBA" id="ARBA00023239"/>
    </source>
</evidence>
<evidence type="ECO:0000256" key="6">
    <source>
        <dbReference type="ARBA" id="ARBA00022619"/>
    </source>
</evidence>
<dbReference type="InterPro" id="IPR000422">
    <property type="entry name" value="DHBP_synthase_RibB"/>
</dbReference>
<keyword evidence="9 12" id="KW-0464">Manganese</keyword>
<dbReference type="GO" id="GO:0005829">
    <property type="term" value="C:cytosol"/>
    <property type="evidence" value="ECO:0007669"/>
    <property type="project" value="TreeGrafter"/>
</dbReference>
<dbReference type="GO" id="GO:0030145">
    <property type="term" value="F:manganese ion binding"/>
    <property type="evidence" value="ECO:0007669"/>
    <property type="project" value="UniProtKB-UniRule"/>
</dbReference>
<dbReference type="SUPFAM" id="SSF55821">
    <property type="entry name" value="YrdC/RibB"/>
    <property type="match status" value="1"/>
</dbReference>
<gene>
    <name evidence="12 14" type="primary">ribB</name>
    <name evidence="14" type="ORF">HMPREF0765_4245</name>
</gene>
<dbReference type="HAMAP" id="MF_00180">
    <property type="entry name" value="RibB"/>
    <property type="match status" value="1"/>
</dbReference>
<evidence type="ECO:0000256" key="8">
    <source>
        <dbReference type="ARBA" id="ARBA00022842"/>
    </source>
</evidence>
<evidence type="ECO:0000313" key="15">
    <source>
        <dbReference type="Proteomes" id="UP000006241"/>
    </source>
</evidence>
<organism evidence="14 15">
    <name type="scientific">Sphingobacterium spiritivorum ATCC 33300</name>
    <dbReference type="NCBI Taxonomy" id="525372"/>
    <lineage>
        <taxon>Bacteria</taxon>
        <taxon>Pseudomonadati</taxon>
        <taxon>Bacteroidota</taxon>
        <taxon>Sphingobacteriia</taxon>
        <taxon>Sphingobacteriales</taxon>
        <taxon>Sphingobacteriaceae</taxon>
        <taxon>Sphingobacterium</taxon>
    </lineage>
</organism>
<evidence type="ECO:0000256" key="7">
    <source>
        <dbReference type="ARBA" id="ARBA00022723"/>
    </source>
</evidence>
<comment type="caution">
    <text evidence="14">The sequence shown here is derived from an EMBL/GenBank/DDBJ whole genome shotgun (WGS) entry which is preliminary data.</text>
</comment>
<evidence type="ECO:0000256" key="9">
    <source>
        <dbReference type="ARBA" id="ARBA00023211"/>
    </source>
</evidence>
<dbReference type="EMBL" id="ACHB01000092">
    <property type="protein sequence ID" value="EEI90294.1"/>
    <property type="molecule type" value="Genomic_DNA"/>
</dbReference>
<accession>C2G3T9</accession>
<feature type="binding site" evidence="12">
    <location>
        <position position="43"/>
    </location>
    <ligand>
        <name>D-ribulose 5-phosphate</name>
        <dbReference type="ChEBI" id="CHEBI:58121"/>
    </ligand>
</feature>
<protein>
    <recommendedName>
        <fullName evidence="5 12">3,4-dihydroxy-2-butanone 4-phosphate synthase</fullName>
        <shortName evidence="12 13">DHBP synthase</shortName>
        <ecNumber evidence="4 12">4.1.99.12</ecNumber>
    </recommendedName>
</protein>
<feature type="binding site" evidence="12">
    <location>
        <begin position="38"/>
        <end position="39"/>
    </location>
    <ligand>
        <name>D-ribulose 5-phosphate</name>
        <dbReference type="ChEBI" id="CHEBI:58121"/>
    </ligand>
</feature>
<comment type="function">
    <text evidence="1 12 13">Catalyzes the conversion of D-ribulose 5-phosphate to formate and 3,4-dihydroxy-2-butanone 4-phosphate.</text>
</comment>
<reference evidence="14 15" key="1">
    <citation type="submission" date="2009-01" db="EMBL/GenBank/DDBJ databases">
        <authorList>
            <person name="Qin X."/>
            <person name="Bachman B."/>
            <person name="Battles P."/>
            <person name="Bell A."/>
            <person name="Bess C."/>
            <person name="Bickham C."/>
            <person name="Chaboub L."/>
            <person name="Chen D."/>
            <person name="Coyle M."/>
            <person name="Deiros D.R."/>
            <person name="Dinh H."/>
            <person name="Forbes L."/>
            <person name="Fowler G."/>
            <person name="Francisco L."/>
            <person name="Fu Q."/>
            <person name="Gubbala S."/>
            <person name="Hale W."/>
            <person name="Han Y."/>
            <person name="Hemphill L."/>
            <person name="Highlander S.K."/>
            <person name="Hirani K."/>
            <person name="Hogues M."/>
            <person name="Jackson L."/>
            <person name="Jakkamsetti A."/>
            <person name="Javaid M."/>
            <person name="Jiang H."/>
            <person name="Korchina V."/>
            <person name="Kovar C."/>
            <person name="Lara F."/>
            <person name="Lee S."/>
            <person name="Mata R."/>
            <person name="Mathew T."/>
            <person name="Moen C."/>
            <person name="Morales K."/>
            <person name="Munidasa M."/>
            <person name="Nazareth L."/>
            <person name="Ngo R."/>
            <person name="Nguyen L."/>
            <person name="Okwuonu G."/>
            <person name="Ongeri F."/>
            <person name="Patil S."/>
            <person name="Petrosino J."/>
            <person name="Pham C."/>
            <person name="Pham P."/>
            <person name="Pu L.-L."/>
            <person name="Puazo M."/>
            <person name="Raj R."/>
            <person name="Reid J."/>
            <person name="Rouhana J."/>
            <person name="Saada N."/>
            <person name="Shang Y."/>
            <person name="Simmons D."/>
            <person name="Thornton R."/>
            <person name="Warren J."/>
            <person name="Weissenberger G."/>
            <person name="Zhang J."/>
            <person name="Zhang L."/>
            <person name="Zhou C."/>
            <person name="Zhu D."/>
            <person name="Muzny D."/>
            <person name="Worley K."/>
            <person name="Gibbs R."/>
        </authorList>
    </citation>
    <scope>NUCLEOTIDE SEQUENCE [LARGE SCALE GENOMIC DNA]</scope>
    <source>
        <strain evidence="14 15">ATCC 33300</strain>
    </source>
</reference>
<evidence type="ECO:0000256" key="11">
    <source>
        <dbReference type="ARBA" id="ARBA00060730"/>
    </source>
</evidence>
<keyword evidence="7 12" id="KW-0479">Metal-binding</keyword>
<dbReference type="EC" id="4.1.99.12" evidence="4 12"/>
<feature type="site" description="Essential for catalytic activity" evidence="12">
    <location>
        <position position="137"/>
    </location>
</feature>